<evidence type="ECO:0000313" key="3">
    <source>
        <dbReference type="Proteomes" id="UP000001940"/>
    </source>
</evidence>
<dbReference type="EMBL" id="BX284604">
    <property type="protein sequence ID" value="CCD71381.1"/>
    <property type="molecule type" value="Genomic_DNA"/>
</dbReference>
<dbReference type="PhylomeDB" id="Q20532"/>
<reference evidence="2 3" key="1">
    <citation type="journal article" date="1998" name="Science">
        <title>Genome sequence of the nematode C. elegans: a platform for investigating biology.</title>
        <authorList>
            <consortium name="The C. elegans sequencing consortium"/>
            <person name="Sulson J.E."/>
            <person name="Waterston R."/>
        </authorList>
    </citation>
    <scope>NUCLEOTIDE SEQUENCE [LARGE SCALE GENOMIC DNA]</scope>
    <source>
        <strain evidence="2 3">Bristol N2</strain>
    </source>
</reference>
<accession>Q20532</accession>
<dbReference type="GeneID" id="185918"/>
<dbReference type="RefSeq" id="NP_500455.1">
    <property type="nucleotide sequence ID" value="NM_068054.1"/>
</dbReference>
<dbReference type="OrthoDB" id="5898627at2759"/>
<dbReference type="AGR" id="WB:WBGene00018549"/>
<dbReference type="PIR" id="T34285">
    <property type="entry name" value="T34285"/>
</dbReference>
<dbReference type="Bgee" id="WBGene00018549">
    <property type="expression patterns" value="Expressed in pharyngeal muscle cell (C elegans) and 1 other cell type or tissue"/>
</dbReference>
<dbReference type="KEGG" id="cel:CELE_F47C12.6"/>
<feature type="chain" id="PRO_5004199022" evidence="1">
    <location>
        <begin position="18"/>
        <end position="137"/>
    </location>
</feature>
<evidence type="ECO:0000256" key="1">
    <source>
        <dbReference type="SAM" id="SignalP"/>
    </source>
</evidence>
<keyword evidence="1" id="KW-0732">Signal</keyword>
<dbReference type="FunCoup" id="Q20532">
    <property type="interactions" value="811"/>
</dbReference>
<dbReference type="HOGENOM" id="CLU_157466_0_0_1"/>
<dbReference type="eggNOG" id="ENOG502TJAM">
    <property type="taxonomic scope" value="Eukaryota"/>
</dbReference>
<feature type="signal peptide" evidence="1">
    <location>
        <begin position="1"/>
        <end position="17"/>
    </location>
</feature>
<sequence length="137" mass="15941">MLFPILFLTFLCSLIHGDPIHFDVAIHCDSSIKFWCGDIIIYEHDTWTSHDILQQKKFCTAENAKDYKFTVSPGWDYSTHYEFAYVLHHNCTAEGMDRCLRPNEKTNVWTFGEHSIDFNIRAYENGLAKVCEGPNEN</sequence>
<dbReference type="PANTHER" id="PTHR21479:SF6">
    <property type="entry name" value="MBL FOLD METALLO-HYDROLASE-RELATED"/>
    <property type="match status" value="1"/>
</dbReference>
<dbReference type="InParanoid" id="Q20532"/>
<dbReference type="WormBase" id="F47C12.6">
    <property type="protein sequence ID" value="CE10680"/>
    <property type="gene ID" value="WBGene00018549"/>
</dbReference>
<evidence type="ECO:0000313" key="4">
    <source>
        <dbReference type="WormBase" id="F47C12.6"/>
    </source>
</evidence>
<organism evidence="2 3">
    <name type="scientific">Caenorhabditis elegans</name>
    <dbReference type="NCBI Taxonomy" id="6239"/>
    <lineage>
        <taxon>Eukaryota</taxon>
        <taxon>Metazoa</taxon>
        <taxon>Ecdysozoa</taxon>
        <taxon>Nematoda</taxon>
        <taxon>Chromadorea</taxon>
        <taxon>Rhabditida</taxon>
        <taxon>Rhabditina</taxon>
        <taxon>Rhabditomorpha</taxon>
        <taxon>Rhabditoidea</taxon>
        <taxon>Rhabditidae</taxon>
        <taxon>Peloderinae</taxon>
        <taxon>Caenorhabditis</taxon>
    </lineage>
</organism>
<dbReference type="PANTHER" id="PTHR21479">
    <property type="match status" value="1"/>
</dbReference>
<gene>
    <name evidence="2" type="ORF">CELE_F47C12.6</name>
    <name evidence="2 4" type="ORF">F47C12.6</name>
</gene>
<dbReference type="InterPro" id="IPR008588">
    <property type="entry name" value="DUF870_CAE_spp"/>
</dbReference>
<dbReference type="PaxDb" id="6239-F47C12.6"/>
<dbReference type="CTD" id="185918"/>
<name>Q20532_CAEEL</name>
<proteinExistence type="predicted"/>
<dbReference type="Proteomes" id="UP000001940">
    <property type="component" value="Chromosome IV"/>
</dbReference>
<dbReference type="UCSC" id="F47C12.6">
    <property type="organism name" value="c. elegans"/>
</dbReference>
<keyword evidence="3" id="KW-1185">Reference proteome</keyword>
<dbReference type="Pfam" id="PF05912">
    <property type="entry name" value="DUF870"/>
    <property type="match status" value="1"/>
</dbReference>
<dbReference type="AlphaFoldDB" id="Q20532"/>
<dbReference type="STRING" id="6239.F47C12.6.1"/>
<protein>
    <submittedName>
        <fullName evidence="2">Uncharacterized protein</fullName>
    </submittedName>
</protein>
<dbReference type="OMA" id="THYEFAY"/>
<evidence type="ECO:0000313" key="2">
    <source>
        <dbReference type="EMBL" id="CCD71381.1"/>
    </source>
</evidence>